<dbReference type="AlphaFoldDB" id="A0A016TVQ5"/>
<dbReference type="EMBL" id="JARK01001410">
    <property type="protein sequence ID" value="EYC06717.1"/>
    <property type="molecule type" value="Genomic_DNA"/>
</dbReference>
<gene>
    <name evidence="2" type="primary">Acey_s0074.g853</name>
    <name evidence="2" type="ORF">Y032_0074g853</name>
</gene>
<feature type="region of interest" description="Disordered" evidence="1">
    <location>
        <begin position="26"/>
        <end position="48"/>
    </location>
</feature>
<proteinExistence type="predicted"/>
<accession>A0A016TVQ5</accession>
<protein>
    <submittedName>
        <fullName evidence="2">Uncharacterized protein</fullName>
    </submittedName>
</protein>
<evidence type="ECO:0000256" key="1">
    <source>
        <dbReference type="SAM" id="MobiDB-lite"/>
    </source>
</evidence>
<comment type="caution">
    <text evidence="2">The sequence shown here is derived from an EMBL/GenBank/DDBJ whole genome shotgun (WGS) entry which is preliminary data.</text>
</comment>
<organism evidence="2 3">
    <name type="scientific">Ancylostoma ceylanicum</name>
    <dbReference type="NCBI Taxonomy" id="53326"/>
    <lineage>
        <taxon>Eukaryota</taxon>
        <taxon>Metazoa</taxon>
        <taxon>Ecdysozoa</taxon>
        <taxon>Nematoda</taxon>
        <taxon>Chromadorea</taxon>
        <taxon>Rhabditida</taxon>
        <taxon>Rhabditina</taxon>
        <taxon>Rhabditomorpha</taxon>
        <taxon>Strongyloidea</taxon>
        <taxon>Ancylostomatidae</taxon>
        <taxon>Ancylostomatinae</taxon>
        <taxon>Ancylostoma</taxon>
    </lineage>
</organism>
<dbReference type="OrthoDB" id="10416258at2759"/>
<dbReference type="Proteomes" id="UP000024635">
    <property type="component" value="Unassembled WGS sequence"/>
</dbReference>
<name>A0A016TVQ5_9BILA</name>
<evidence type="ECO:0000313" key="3">
    <source>
        <dbReference type="Proteomes" id="UP000024635"/>
    </source>
</evidence>
<keyword evidence="3" id="KW-1185">Reference proteome</keyword>
<sequence length="504" mass="56896">MESSAPSSSKNFSSIARRFLLNREEHKSEGAVQEQKPPAAENMQENQCNGSGIKGVRIQFSPEENRYLVARFVESYDEYHGHYNTKIAFMFLETSILFLASKFVLKELKVSFHQKWAEDFSTRGPYKRTPQQVYDRLRKICASVKEYIKALKRYKSGEIDESQLPPLKPYLYPLVRKISEHERRLYKLQYPYLPDDVDELMAMDDSLPPGQADALAACSSSVDDGDGMDDVLFLPVAESKKLSEEPVPILVQDVLGTDPSLEQDAVVFKEEITDVKPPIEEAVVYRPLTANEVESQPTPFIPPVSADIALCPTVPAPSNLLCEGLRMLTTKRLTIPMGTYDTVFGRDADAAPVGIRAKIVVKRVRQFFEELKKLLGDSCKGTVLDSPVEMTAMACGVSPVTVRSLGVRSEFVHENFPRNKLKVIAEREKKNAAAVKKYGEEWGKIVMSFIKEKLEKDDMTVSALHKLLCDEYDNFPMSKRILFRFTKGMGVPYGRKMGISYMLL</sequence>
<evidence type="ECO:0000313" key="2">
    <source>
        <dbReference type="EMBL" id="EYC06717.1"/>
    </source>
</evidence>
<reference evidence="3" key="1">
    <citation type="journal article" date="2015" name="Nat. Genet.">
        <title>The genome and transcriptome of the zoonotic hookworm Ancylostoma ceylanicum identify infection-specific gene families.</title>
        <authorList>
            <person name="Schwarz E.M."/>
            <person name="Hu Y."/>
            <person name="Antoshechkin I."/>
            <person name="Miller M.M."/>
            <person name="Sternberg P.W."/>
            <person name="Aroian R.V."/>
        </authorList>
    </citation>
    <scope>NUCLEOTIDE SEQUENCE</scope>
    <source>
        <strain evidence="3">HY135</strain>
    </source>
</reference>